<feature type="modified residue" description="Pyruvic acid (Ser)" evidence="9 12">
    <location>
        <position position="25"/>
    </location>
</feature>
<dbReference type="InterPro" id="IPR009010">
    <property type="entry name" value="Asp_de-COase-like_dom_sf"/>
</dbReference>
<dbReference type="EMBL" id="JAACAK010000046">
    <property type="protein sequence ID" value="NIR74611.1"/>
    <property type="molecule type" value="Genomic_DNA"/>
</dbReference>
<sequence length="124" mass="13648">MRRELCKSKIHGARVTQANLYYEGSLTLDMDLADAADLVPYERIQVVNINNGARLETYVLPGERGSGEVALNGAAARLGSEGDQVILISYAVYEESEIAGHEPRVVFVDEKNRILDRGLRMSAP</sequence>
<dbReference type="GO" id="GO:0006523">
    <property type="term" value="P:alanine biosynthetic process"/>
    <property type="evidence" value="ECO:0007669"/>
    <property type="project" value="InterPro"/>
</dbReference>
<dbReference type="Proteomes" id="UP000702544">
    <property type="component" value="Unassembled WGS sequence"/>
</dbReference>
<feature type="binding site" evidence="9 11">
    <location>
        <position position="57"/>
    </location>
    <ligand>
        <name>substrate</name>
    </ligand>
</feature>
<evidence type="ECO:0000256" key="5">
    <source>
        <dbReference type="ARBA" id="ARBA00023145"/>
    </source>
</evidence>
<comment type="caution">
    <text evidence="14">The sequence shown here is derived from an EMBL/GenBank/DDBJ whole genome shotgun (WGS) entry which is preliminary data.</text>
</comment>
<dbReference type="PANTHER" id="PTHR21012">
    <property type="entry name" value="ASPARTATE 1-DECARBOXYLASE"/>
    <property type="match status" value="1"/>
</dbReference>
<dbReference type="Gene3D" id="2.40.40.20">
    <property type="match status" value="1"/>
</dbReference>
<keyword evidence="8 9" id="KW-0670">Pyruvate</keyword>
<feature type="chain" id="PRO_5041756015" description="Aspartate 1-decarboxylase beta chain" evidence="9 13">
    <location>
        <begin position="1"/>
        <end position="24"/>
    </location>
</feature>
<organism evidence="14 15">
    <name type="scientific">Candidatus Kutchimonas denitrificans</name>
    <dbReference type="NCBI Taxonomy" id="3056748"/>
    <lineage>
        <taxon>Bacteria</taxon>
        <taxon>Pseudomonadati</taxon>
        <taxon>Gemmatimonadota</taxon>
        <taxon>Gemmatimonadia</taxon>
        <taxon>Candidatus Palauibacterales</taxon>
        <taxon>Candidatus Palauibacteraceae</taxon>
        <taxon>Candidatus Kutchimonas</taxon>
    </lineage>
</organism>
<keyword evidence="5 9" id="KW-0865">Zymogen</keyword>
<comment type="cofactor">
    <cofactor evidence="9 10">
        <name>pyruvate</name>
        <dbReference type="ChEBI" id="CHEBI:15361"/>
    </cofactor>
    <text evidence="9 10">Binds 1 pyruvoyl group covalently per subunit.</text>
</comment>
<feature type="active site" description="Proton donor" evidence="9 10">
    <location>
        <position position="58"/>
    </location>
</feature>
<name>A0AAE5C8M3_9BACT</name>
<dbReference type="GO" id="GO:0004068">
    <property type="term" value="F:aspartate 1-decarboxylase activity"/>
    <property type="evidence" value="ECO:0007669"/>
    <property type="project" value="UniProtKB-UniRule"/>
</dbReference>
<dbReference type="SUPFAM" id="SSF50692">
    <property type="entry name" value="ADC-like"/>
    <property type="match status" value="1"/>
</dbReference>
<comment type="PTM">
    <text evidence="9 12">Is synthesized initially as an inactive proenzyme, which is activated by self-cleavage at a specific serine bond to produce a beta-subunit with a hydroxyl group at its C-terminus and an alpha-subunit with a pyruvoyl group at its N-terminus.</text>
</comment>
<dbReference type="HAMAP" id="MF_00446">
    <property type="entry name" value="PanD"/>
    <property type="match status" value="1"/>
</dbReference>
<protein>
    <recommendedName>
        <fullName evidence="9">Aspartate 1-decarboxylase</fullName>
        <ecNumber evidence="9">4.1.1.11</ecNumber>
    </recommendedName>
    <alternativeName>
        <fullName evidence="9">Aspartate alpha-decarboxylase</fullName>
    </alternativeName>
    <component>
        <recommendedName>
            <fullName evidence="9">Aspartate 1-decarboxylase beta chain</fullName>
        </recommendedName>
    </component>
    <component>
        <recommendedName>
            <fullName evidence="9">Aspartate 1-decarboxylase alpha chain</fullName>
        </recommendedName>
    </component>
</protein>
<feature type="binding site" evidence="9 11">
    <location>
        <begin position="73"/>
        <end position="75"/>
    </location>
    <ligand>
        <name>substrate</name>
    </ligand>
</feature>
<dbReference type="AlphaFoldDB" id="A0AAE5C8M3"/>
<dbReference type="GO" id="GO:0015940">
    <property type="term" value="P:pantothenate biosynthetic process"/>
    <property type="evidence" value="ECO:0007669"/>
    <property type="project" value="UniProtKB-UniRule"/>
</dbReference>
<comment type="function">
    <text evidence="9">Catalyzes the pyruvoyl-dependent decarboxylation of aspartate to produce beta-alanine.</text>
</comment>
<evidence type="ECO:0000256" key="3">
    <source>
        <dbReference type="ARBA" id="ARBA00022793"/>
    </source>
</evidence>
<dbReference type="GO" id="GO:0005829">
    <property type="term" value="C:cytosol"/>
    <property type="evidence" value="ECO:0007669"/>
    <property type="project" value="TreeGrafter"/>
</dbReference>
<evidence type="ECO:0000256" key="1">
    <source>
        <dbReference type="ARBA" id="ARBA00022490"/>
    </source>
</evidence>
<evidence type="ECO:0000256" key="11">
    <source>
        <dbReference type="PIRSR" id="PIRSR006246-2"/>
    </source>
</evidence>
<evidence type="ECO:0000313" key="15">
    <source>
        <dbReference type="Proteomes" id="UP000702544"/>
    </source>
</evidence>
<dbReference type="NCBIfam" id="TIGR00223">
    <property type="entry name" value="panD"/>
    <property type="match status" value="1"/>
</dbReference>
<comment type="subcellular location">
    <subcellularLocation>
        <location evidence="9">Cytoplasm</location>
    </subcellularLocation>
</comment>
<keyword evidence="1 9" id="KW-0963">Cytoplasm</keyword>
<comment type="pathway">
    <text evidence="9">Cofactor biosynthesis; (R)-pantothenate biosynthesis; beta-alanine from L-aspartate: step 1/1.</text>
</comment>
<feature type="active site" description="Schiff-base intermediate with substrate; via pyruvic acid" evidence="9 10">
    <location>
        <position position="25"/>
    </location>
</feature>
<evidence type="ECO:0000256" key="10">
    <source>
        <dbReference type="PIRSR" id="PIRSR006246-1"/>
    </source>
</evidence>
<gene>
    <name evidence="9" type="primary">panD</name>
    <name evidence="14" type="ORF">GWO12_05805</name>
</gene>
<evidence type="ECO:0000313" key="14">
    <source>
        <dbReference type="EMBL" id="NIR74611.1"/>
    </source>
</evidence>
<accession>A0AAE5C8M3</accession>
<evidence type="ECO:0000256" key="13">
    <source>
        <dbReference type="PIRSR" id="PIRSR006246-5"/>
    </source>
</evidence>
<reference evidence="14 15" key="1">
    <citation type="submission" date="2020-01" db="EMBL/GenBank/DDBJ databases">
        <title>Genomes assembled from Gulf of Kutch pelagic sediment metagenomes.</title>
        <authorList>
            <person name="Chandrashekar M."/>
            <person name="Mahajan M.S."/>
            <person name="Dave K.J."/>
            <person name="Vatsa P."/>
            <person name="Nathani N.M."/>
        </authorList>
    </citation>
    <scope>NUCLEOTIDE SEQUENCE [LARGE SCALE GENOMIC DNA]</scope>
    <source>
        <strain evidence="14">KS3-K002</strain>
    </source>
</reference>
<evidence type="ECO:0000256" key="7">
    <source>
        <dbReference type="ARBA" id="ARBA00023270"/>
    </source>
</evidence>
<keyword evidence="7 9" id="KW-0704">Schiff base</keyword>
<keyword evidence="3 9" id="KW-0210">Decarboxylase</keyword>
<comment type="similarity">
    <text evidence="9">Belongs to the PanD family.</text>
</comment>
<dbReference type="EC" id="4.1.1.11" evidence="9"/>
<evidence type="ECO:0000256" key="2">
    <source>
        <dbReference type="ARBA" id="ARBA00022655"/>
    </source>
</evidence>
<dbReference type="Pfam" id="PF02261">
    <property type="entry name" value="Asp_decarbox"/>
    <property type="match status" value="1"/>
</dbReference>
<evidence type="ECO:0000256" key="4">
    <source>
        <dbReference type="ARBA" id="ARBA00022813"/>
    </source>
</evidence>
<dbReference type="PIRSF" id="PIRSF006246">
    <property type="entry name" value="Asp_decarbox"/>
    <property type="match status" value="1"/>
</dbReference>
<evidence type="ECO:0000256" key="9">
    <source>
        <dbReference type="HAMAP-Rule" id="MF_00446"/>
    </source>
</evidence>
<comment type="catalytic activity">
    <reaction evidence="9">
        <text>L-aspartate + H(+) = beta-alanine + CO2</text>
        <dbReference type="Rhea" id="RHEA:19497"/>
        <dbReference type="ChEBI" id="CHEBI:15378"/>
        <dbReference type="ChEBI" id="CHEBI:16526"/>
        <dbReference type="ChEBI" id="CHEBI:29991"/>
        <dbReference type="ChEBI" id="CHEBI:57966"/>
        <dbReference type="EC" id="4.1.1.11"/>
    </reaction>
</comment>
<evidence type="ECO:0000256" key="6">
    <source>
        <dbReference type="ARBA" id="ARBA00023239"/>
    </source>
</evidence>
<evidence type="ECO:0000256" key="12">
    <source>
        <dbReference type="PIRSR" id="PIRSR006246-3"/>
    </source>
</evidence>
<comment type="subunit">
    <text evidence="9">Heterooctamer of four alpha and four beta subunits.</text>
</comment>
<keyword evidence="4 9" id="KW-0068">Autocatalytic cleavage</keyword>
<dbReference type="InterPro" id="IPR003190">
    <property type="entry name" value="Asp_decarbox"/>
</dbReference>
<evidence type="ECO:0000256" key="8">
    <source>
        <dbReference type="ARBA" id="ARBA00023317"/>
    </source>
</evidence>
<dbReference type="CDD" id="cd06919">
    <property type="entry name" value="Asp_decarbox"/>
    <property type="match status" value="1"/>
</dbReference>
<keyword evidence="6 9" id="KW-0456">Lyase</keyword>
<proteinExistence type="inferred from homology"/>
<keyword evidence="2 9" id="KW-0566">Pantothenate biosynthesis</keyword>
<feature type="chain" id="PRO_5041756014" description="Aspartate 1-decarboxylase alpha chain" evidence="9 13">
    <location>
        <begin position="25"/>
        <end position="124"/>
    </location>
</feature>
<dbReference type="PANTHER" id="PTHR21012:SF0">
    <property type="entry name" value="ASPARTATE 1-DECARBOXYLASE"/>
    <property type="match status" value="1"/>
</dbReference>